<name>A0A0J9SW45_PLAV1</name>
<dbReference type="InterPro" id="IPR009653">
    <property type="entry name" value="Ksh1"/>
</dbReference>
<dbReference type="Pfam" id="PF06842">
    <property type="entry name" value="DUF1242"/>
    <property type="match status" value="1"/>
</dbReference>
<gene>
    <name evidence="10" type="ORF">PVBG_05296</name>
</gene>
<comment type="similarity">
    <text evidence="3 9">Belongs to the KISH family.</text>
</comment>
<evidence type="ECO:0000313" key="11">
    <source>
        <dbReference type="Proteomes" id="UP000053327"/>
    </source>
</evidence>
<dbReference type="InterPro" id="IPR051523">
    <property type="entry name" value="KISH_domain"/>
</dbReference>
<dbReference type="Proteomes" id="UP000053327">
    <property type="component" value="Unassembled WGS sequence"/>
</dbReference>
<comment type="subcellular location">
    <subcellularLocation>
        <location evidence="2">Golgi apparatus membrane</location>
        <topology evidence="2">Single-pass type I membrane protein</topology>
    </subcellularLocation>
</comment>
<proteinExistence type="inferred from homology"/>
<evidence type="ECO:0000256" key="8">
    <source>
        <dbReference type="ARBA" id="ARBA00023136"/>
    </source>
</evidence>
<accession>A0A0J9SW45</accession>
<keyword evidence="7" id="KW-0333">Golgi apparatus</keyword>
<dbReference type="OrthoDB" id="10034655at2759"/>
<dbReference type="EMBL" id="KQ234802">
    <property type="protein sequence ID" value="KMZ87305.1"/>
    <property type="molecule type" value="Genomic_DNA"/>
</dbReference>
<comment type="function">
    <text evidence="1 9">Involved in the early part of the secretory pathway.</text>
</comment>
<feature type="transmembrane region" description="Helical" evidence="9">
    <location>
        <begin position="78"/>
        <end position="96"/>
    </location>
</feature>
<evidence type="ECO:0000256" key="1">
    <source>
        <dbReference type="ARBA" id="ARBA00002154"/>
    </source>
</evidence>
<evidence type="ECO:0000256" key="5">
    <source>
        <dbReference type="ARBA" id="ARBA00022729"/>
    </source>
</evidence>
<keyword evidence="4 9" id="KW-0812">Transmembrane</keyword>
<evidence type="ECO:0000256" key="2">
    <source>
        <dbReference type="ARBA" id="ARBA00004614"/>
    </source>
</evidence>
<dbReference type="PANTHER" id="PTHR13229">
    <property type="entry name" value="PROTEIN KISH-A"/>
    <property type="match status" value="1"/>
</dbReference>
<evidence type="ECO:0000313" key="10">
    <source>
        <dbReference type="EMBL" id="KMZ87305.1"/>
    </source>
</evidence>
<feature type="transmembrane region" description="Helical" evidence="9">
    <location>
        <begin position="28"/>
        <end position="49"/>
    </location>
</feature>
<dbReference type="GO" id="GO:0000139">
    <property type="term" value="C:Golgi membrane"/>
    <property type="evidence" value="ECO:0007669"/>
    <property type="project" value="UniProtKB-SubCell"/>
</dbReference>
<comment type="caution">
    <text evidence="9">Lacks conserved residue(s) required for the propagation of feature annotation.</text>
</comment>
<evidence type="ECO:0000256" key="9">
    <source>
        <dbReference type="RuleBase" id="RU910717"/>
    </source>
</evidence>
<reference evidence="10 11" key="1">
    <citation type="submission" date="2011-08" db="EMBL/GenBank/DDBJ databases">
        <title>The Genome Sequence of Plasmodium vivax Brazil I.</title>
        <authorList>
            <consortium name="The Broad Institute Genome Sequencing Platform"/>
            <consortium name="The Broad Institute Genome Sequencing Center for Infectious Disease"/>
            <person name="Neafsey D."/>
            <person name="Carlton J."/>
            <person name="Barnwell J."/>
            <person name="Collins W."/>
            <person name="Escalante A."/>
            <person name="Mullikin J."/>
            <person name="Saul A."/>
            <person name="Guigo R."/>
            <person name="Camara F."/>
            <person name="Young S.K."/>
            <person name="Zeng Q."/>
            <person name="Gargeya S."/>
            <person name="Fitzgerald M."/>
            <person name="Haas B."/>
            <person name="Abouelleil A."/>
            <person name="Alvarado L."/>
            <person name="Arachchi H.M."/>
            <person name="Berlin A."/>
            <person name="Brown A."/>
            <person name="Chapman S.B."/>
            <person name="Chen Z."/>
            <person name="Dunbar C."/>
            <person name="Freedman E."/>
            <person name="Gearin G."/>
            <person name="Gellesch M."/>
            <person name="Goldberg J."/>
            <person name="Griggs A."/>
            <person name="Gujja S."/>
            <person name="Heiman D."/>
            <person name="Howarth C."/>
            <person name="Larson L."/>
            <person name="Lui A."/>
            <person name="MacDonald P.J.P."/>
            <person name="Montmayeur A."/>
            <person name="Murphy C."/>
            <person name="Neiman D."/>
            <person name="Pearson M."/>
            <person name="Priest M."/>
            <person name="Roberts A."/>
            <person name="Saif S."/>
            <person name="Shea T."/>
            <person name="Shenoy N."/>
            <person name="Sisk P."/>
            <person name="Stolte C."/>
            <person name="Sykes S."/>
            <person name="Wortman J."/>
            <person name="Nusbaum C."/>
            <person name="Birren B."/>
        </authorList>
    </citation>
    <scope>NUCLEOTIDE SEQUENCE [LARGE SCALE GENOMIC DNA]</scope>
    <source>
        <strain evidence="10 11">Brazil I</strain>
    </source>
</reference>
<evidence type="ECO:0000256" key="3">
    <source>
        <dbReference type="ARBA" id="ARBA00008961"/>
    </source>
</evidence>
<evidence type="ECO:0000256" key="4">
    <source>
        <dbReference type="ARBA" id="ARBA00022692"/>
    </source>
</evidence>
<evidence type="ECO:0000256" key="7">
    <source>
        <dbReference type="ARBA" id="ARBA00023034"/>
    </source>
</evidence>
<sequence length="97" mass="10658">MASGFPSANRQLPERLPIGQPLTPTMSALFNLESMITVIILCICTCTYLKPRFPNVFDNKKSGFLGTLGKFAVIGDRLSIYVSVACVVLAFVNLFLR</sequence>
<organism evidence="10 11">
    <name type="scientific">Plasmodium vivax (strain Brazil I)</name>
    <dbReference type="NCBI Taxonomy" id="1033975"/>
    <lineage>
        <taxon>Eukaryota</taxon>
        <taxon>Sar</taxon>
        <taxon>Alveolata</taxon>
        <taxon>Apicomplexa</taxon>
        <taxon>Aconoidasida</taxon>
        <taxon>Haemosporida</taxon>
        <taxon>Plasmodiidae</taxon>
        <taxon>Plasmodium</taxon>
        <taxon>Plasmodium (Plasmodium)</taxon>
    </lineage>
</organism>
<keyword evidence="5" id="KW-0732">Signal</keyword>
<dbReference type="AlphaFoldDB" id="A0A0J9SW45"/>
<protein>
    <recommendedName>
        <fullName evidence="9">Protein kish</fullName>
    </recommendedName>
</protein>
<keyword evidence="8 9" id="KW-0472">Membrane</keyword>
<keyword evidence="6 9" id="KW-1133">Transmembrane helix</keyword>
<evidence type="ECO:0000256" key="6">
    <source>
        <dbReference type="ARBA" id="ARBA00022989"/>
    </source>
</evidence>